<feature type="binding site" evidence="11">
    <location>
        <position position="74"/>
    </location>
    <ligand>
        <name>Mg(2+)</name>
        <dbReference type="ChEBI" id="CHEBI:18420"/>
        <label>1</label>
    </ligand>
</feature>
<accession>A0A956SFA9</accession>
<protein>
    <recommendedName>
        <fullName evidence="5 11">Ribonuclease H</fullName>
        <shortName evidence="11">RNase H</shortName>
        <ecNumber evidence="5 11">3.1.26.4</ecNumber>
    </recommendedName>
</protein>
<dbReference type="PANTHER" id="PTHR10642:SF26">
    <property type="entry name" value="RIBONUCLEASE H1"/>
    <property type="match status" value="1"/>
</dbReference>
<name>A0A956SFA9_UNCEI</name>
<comment type="subcellular location">
    <subcellularLocation>
        <location evidence="11">Cytoplasm</location>
    </subcellularLocation>
</comment>
<feature type="binding site" evidence="11">
    <location>
        <position position="51"/>
    </location>
    <ligand>
        <name>Mg(2+)</name>
        <dbReference type="ChEBI" id="CHEBI:18420"/>
        <label>1</label>
    </ligand>
</feature>
<evidence type="ECO:0000259" key="12">
    <source>
        <dbReference type="PROSITE" id="PS50879"/>
    </source>
</evidence>
<proteinExistence type="inferred from homology"/>
<comment type="similarity">
    <text evidence="3 11">Belongs to the RNase H family.</text>
</comment>
<dbReference type="InterPro" id="IPR050092">
    <property type="entry name" value="RNase_H"/>
</dbReference>
<dbReference type="CDD" id="cd09278">
    <property type="entry name" value="RNase_HI_prokaryote_like"/>
    <property type="match status" value="1"/>
</dbReference>
<sequence>MSAPDVILYTDGACSGNPGPGGWAAILSSPSSGKRVELTGSDPETTNNRMEMMAVLEGLRQIKKAPSKIHVVSDSNYVIKGLTEWIQGWERNGWKTANKKPVKNRELWIDLVTEVRKHKCTFEWVRGHDGHPENERVDQLAVEAYQKYL</sequence>
<dbReference type="GO" id="GO:0043137">
    <property type="term" value="P:DNA replication, removal of RNA primer"/>
    <property type="evidence" value="ECO:0007669"/>
    <property type="project" value="TreeGrafter"/>
</dbReference>
<evidence type="ECO:0000256" key="5">
    <source>
        <dbReference type="ARBA" id="ARBA00012180"/>
    </source>
</evidence>
<dbReference type="GO" id="GO:0003676">
    <property type="term" value="F:nucleic acid binding"/>
    <property type="evidence" value="ECO:0007669"/>
    <property type="project" value="InterPro"/>
</dbReference>
<keyword evidence="7 11" id="KW-0479">Metal-binding</keyword>
<evidence type="ECO:0000256" key="1">
    <source>
        <dbReference type="ARBA" id="ARBA00000077"/>
    </source>
</evidence>
<dbReference type="InterPro" id="IPR022892">
    <property type="entry name" value="RNaseHI"/>
</dbReference>
<dbReference type="AlphaFoldDB" id="A0A956SFA9"/>
<dbReference type="HAMAP" id="MF_00042">
    <property type="entry name" value="RNase_H"/>
    <property type="match status" value="1"/>
</dbReference>
<dbReference type="PANTHER" id="PTHR10642">
    <property type="entry name" value="RIBONUCLEASE H1"/>
    <property type="match status" value="1"/>
</dbReference>
<dbReference type="EC" id="3.1.26.4" evidence="5 11"/>
<dbReference type="InterPro" id="IPR002156">
    <property type="entry name" value="RNaseH_domain"/>
</dbReference>
<comment type="caution">
    <text evidence="13">The sequence shown here is derived from an EMBL/GenBank/DDBJ whole genome shotgun (WGS) entry which is preliminary data.</text>
</comment>
<dbReference type="EMBL" id="JAGQHS010000185">
    <property type="protein sequence ID" value="MCA9758557.1"/>
    <property type="molecule type" value="Genomic_DNA"/>
</dbReference>
<feature type="binding site" evidence="11">
    <location>
        <position position="11"/>
    </location>
    <ligand>
        <name>Mg(2+)</name>
        <dbReference type="ChEBI" id="CHEBI:18420"/>
        <label>2</label>
    </ligand>
</feature>
<keyword evidence="10 11" id="KW-0460">Magnesium</keyword>
<evidence type="ECO:0000256" key="10">
    <source>
        <dbReference type="ARBA" id="ARBA00022842"/>
    </source>
</evidence>
<evidence type="ECO:0000313" key="13">
    <source>
        <dbReference type="EMBL" id="MCA9758557.1"/>
    </source>
</evidence>
<reference evidence="13" key="1">
    <citation type="submission" date="2020-04" db="EMBL/GenBank/DDBJ databases">
        <authorList>
            <person name="Zhang T."/>
        </authorList>
    </citation>
    <scope>NUCLEOTIDE SEQUENCE</scope>
    <source>
        <strain evidence="13">HKST-UBA02</strain>
    </source>
</reference>
<feature type="binding site" evidence="11">
    <location>
        <position position="138"/>
    </location>
    <ligand>
        <name>Mg(2+)</name>
        <dbReference type="ChEBI" id="CHEBI:18420"/>
        <label>2</label>
    </ligand>
</feature>
<evidence type="ECO:0000256" key="11">
    <source>
        <dbReference type="HAMAP-Rule" id="MF_00042"/>
    </source>
</evidence>
<dbReference type="Gene3D" id="3.30.420.10">
    <property type="entry name" value="Ribonuclease H-like superfamily/Ribonuclease H"/>
    <property type="match status" value="1"/>
</dbReference>
<dbReference type="InterPro" id="IPR012337">
    <property type="entry name" value="RNaseH-like_sf"/>
</dbReference>
<dbReference type="GO" id="GO:0005737">
    <property type="term" value="C:cytoplasm"/>
    <property type="evidence" value="ECO:0007669"/>
    <property type="project" value="UniProtKB-SubCell"/>
</dbReference>
<comment type="function">
    <text evidence="2 11">Endonuclease that specifically degrades the RNA of RNA-DNA hybrids.</text>
</comment>
<reference evidence="13" key="2">
    <citation type="journal article" date="2021" name="Microbiome">
        <title>Successional dynamics and alternative stable states in a saline activated sludge microbial community over 9 years.</title>
        <authorList>
            <person name="Wang Y."/>
            <person name="Ye J."/>
            <person name="Ju F."/>
            <person name="Liu L."/>
            <person name="Boyd J.A."/>
            <person name="Deng Y."/>
            <person name="Parks D.H."/>
            <person name="Jiang X."/>
            <person name="Yin X."/>
            <person name="Woodcroft B.J."/>
            <person name="Tyson G.W."/>
            <person name="Hugenholtz P."/>
            <person name="Polz M.F."/>
            <person name="Zhang T."/>
        </authorList>
    </citation>
    <scope>NUCLEOTIDE SEQUENCE</scope>
    <source>
        <strain evidence="13">HKST-UBA02</strain>
    </source>
</reference>
<dbReference type="SUPFAM" id="SSF53098">
    <property type="entry name" value="Ribonuclease H-like"/>
    <property type="match status" value="1"/>
</dbReference>
<keyword evidence="8 11" id="KW-0255">Endonuclease</keyword>
<dbReference type="GO" id="GO:0004523">
    <property type="term" value="F:RNA-DNA hybrid ribonuclease activity"/>
    <property type="evidence" value="ECO:0007669"/>
    <property type="project" value="UniProtKB-UniRule"/>
</dbReference>
<gene>
    <name evidence="11 13" type="primary">rnhA</name>
    <name evidence="13" type="ORF">KDA27_22365</name>
</gene>
<organism evidence="13 14">
    <name type="scientific">Eiseniibacteriota bacterium</name>
    <dbReference type="NCBI Taxonomy" id="2212470"/>
    <lineage>
        <taxon>Bacteria</taxon>
        <taxon>Candidatus Eiseniibacteriota</taxon>
    </lineage>
</organism>
<comment type="subunit">
    <text evidence="4 11">Monomer.</text>
</comment>
<dbReference type="Proteomes" id="UP000739538">
    <property type="component" value="Unassembled WGS sequence"/>
</dbReference>
<dbReference type="PROSITE" id="PS50879">
    <property type="entry name" value="RNASE_H_1"/>
    <property type="match status" value="1"/>
</dbReference>
<evidence type="ECO:0000313" key="14">
    <source>
        <dbReference type="Proteomes" id="UP000739538"/>
    </source>
</evidence>
<keyword evidence="6 11" id="KW-0540">Nuclease</keyword>
<evidence type="ECO:0000256" key="9">
    <source>
        <dbReference type="ARBA" id="ARBA00022801"/>
    </source>
</evidence>
<evidence type="ECO:0000256" key="7">
    <source>
        <dbReference type="ARBA" id="ARBA00022723"/>
    </source>
</evidence>
<comment type="cofactor">
    <cofactor evidence="11">
        <name>Mg(2+)</name>
        <dbReference type="ChEBI" id="CHEBI:18420"/>
    </cofactor>
    <text evidence="11">Binds 1 Mg(2+) ion per subunit. May bind a second metal ion at a regulatory site, or after substrate binding.</text>
</comment>
<evidence type="ECO:0000256" key="2">
    <source>
        <dbReference type="ARBA" id="ARBA00004065"/>
    </source>
</evidence>
<evidence type="ECO:0000256" key="6">
    <source>
        <dbReference type="ARBA" id="ARBA00022722"/>
    </source>
</evidence>
<feature type="domain" description="RNase H type-1" evidence="12">
    <location>
        <begin position="2"/>
        <end position="146"/>
    </location>
</feature>
<dbReference type="FunFam" id="3.30.420.10:FF:000089">
    <property type="entry name" value="Ribonuclease H"/>
    <property type="match status" value="1"/>
</dbReference>
<dbReference type="GO" id="GO:0000287">
    <property type="term" value="F:magnesium ion binding"/>
    <property type="evidence" value="ECO:0007669"/>
    <property type="project" value="UniProtKB-UniRule"/>
</dbReference>
<evidence type="ECO:0000256" key="8">
    <source>
        <dbReference type="ARBA" id="ARBA00022759"/>
    </source>
</evidence>
<keyword evidence="9 11" id="KW-0378">Hydrolase</keyword>
<evidence type="ECO:0000256" key="3">
    <source>
        <dbReference type="ARBA" id="ARBA00005300"/>
    </source>
</evidence>
<comment type="catalytic activity">
    <reaction evidence="1 11">
        <text>Endonucleolytic cleavage to 5'-phosphomonoester.</text>
        <dbReference type="EC" id="3.1.26.4"/>
    </reaction>
</comment>
<feature type="binding site" evidence="11">
    <location>
        <position position="11"/>
    </location>
    <ligand>
        <name>Mg(2+)</name>
        <dbReference type="ChEBI" id="CHEBI:18420"/>
        <label>1</label>
    </ligand>
</feature>
<dbReference type="Pfam" id="PF00075">
    <property type="entry name" value="RNase_H"/>
    <property type="match status" value="1"/>
</dbReference>
<dbReference type="NCBIfam" id="NF001236">
    <property type="entry name" value="PRK00203.1"/>
    <property type="match status" value="1"/>
</dbReference>
<keyword evidence="11" id="KW-0963">Cytoplasm</keyword>
<dbReference type="InterPro" id="IPR036397">
    <property type="entry name" value="RNaseH_sf"/>
</dbReference>
<evidence type="ECO:0000256" key="4">
    <source>
        <dbReference type="ARBA" id="ARBA00011245"/>
    </source>
</evidence>